<accession>A0A7Y6TW63</accession>
<keyword evidence="4" id="KW-1185">Reference proteome</keyword>
<evidence type="ECO:0000259" key="2">
    <source>
        <dbReference type="PROSITE" id="PS50990"/>
    </source>
</evidence>
<keyword evidence="1" id="KW-0732">Signal</keyword>
<dbReference type="AlphaFoldDB" id="A0A7Y6TW63"/>
<dbReference type="RefSeq" id="WP_176067993.1">
    <property type="nucleotide sequence ID" value="NZ_JABWMJ010000003.1"/>
</dbReference>
<dbReference type="Gene3D" id="3.90.70.10">
    <property type="entry name" value="Cysteine proteinases"/>
    <property type="match status" value="1"/>
</dbReference>
<dbReference type="PROSITE" id="PS50990">
    <property type="entry name" value="PEPTIDASE_C39"/>
    <property type="match status" value="1"/>
</dbReference>
<proteinExistence type="predicted"/>
<reference evidence="3 4" key="1">
    <citation type="submission" date="2020-06" db="EMBL/GenBank/DDBJ databases">
        <title>Schlegella sp. ID0723 isolated from air conditioner.</title>
        <authorList>
            <person name="Kim D.Y."/>
            <person name="Kim D.-U."/>
        </authorList>
    </citation>
    <scope>NUCLEOTIDE SEQUENCE [LARGE SCALE GENOMIC DNA]</scope>
    <source>
        <strain evidence="3 4">ID0723</strain>
    </source>
</reference>
<dbReference type="CDD" id="cd02423">
    <property type="entry name" value="Peptidase_C39G"/>
    <property type="match status" value="1"/>
</dbReference>
<feature type="domain" description="Peptidase C39" evidence="2">
    <location>
        <begin position="53"/>
        <end position="183"/>
    </location>
</feature>
<protein>
    <submittedName>
        <fullName evidence="3">C39 family peptidase</fullName>
    </submittedName>
</protein>
<organism evidence="3 4">
    <name type="scientific">Piscinibacter koreensis</name>
    <dbReference type="NCBI Taxonomy" id="2742824"/>
    <lineage>
        <taxon>Bacteria</taxon>
        <taxon>Pseudomonadati</taxon>
        <taxon>Pseudomonadota</taxon>
        <taxon>Betaproteobacteria</taxon>
        <taxon>Burkholderiales</taxon>
        <taxon>Sphaerotilaceae</taxon>
        <taxon>Piscinibacter</taxon>
    </lineage>
</organism>
<dbReference type="GO" id="GO:0006508">
    <property type="term" value="P:proteolysis"/>
    <property type="evidence" value="ECO:0007669"/>
    <property type="project" value="InterPro"/>
</dbReference>
<dbReference type="GO" id="GO:0016020">
    <property type="term" value="C:membrane"/>
    <property type="evidence" value="ECO:0007669"/>
    <property type="project" value="InterPro"/>
</dbReference>
<feature type="signal peptide" evidence="1">
    <location>
        <begin position="1"/>
        <end position="22"/>
    </location>
</feature>
<dbReference type="EMBL" id="JABWMJ010000003">
    <property type="protein sequence ID" value="NUZ05750.1"/>
    <property type="molecule type" value="Genomic_DNA"/>
</dbReference>
<gene>
    <name evidence="3" type="ORF">HQN59_08235</name>
</gene>
<dbReference type="Proteomes" id="UP000529637">
    <property type="component" value="Unassembled WGS sequence"/>
</dbReference>
<evidence type="ECO:0000313" key="3">
    <source>
        <dbReference type="EMBL" id="NUZ05750.1"/>
    </source>
</evidence>
<sequence length="229" mass="24802">MLLLRAATAAVLAGLAVADASAGTVELPFQIGGAYAVPATSIKEARFKTMIRQQYDFSCGSAALSTLLTFHYGMPVTEQKVFEAMYALGEPEKIKKEGFSLLDMKRYLESHGFAADGYEAPLEKLAGASIPAIVLINDNGYNHFVVIKGIRDERVLLGDPSGGTRAMSRKAFEAIWVNHILFVITSHQETARFNDAADWRVAVRAPLGDGIDRDSAARLVMPKFGAGDF</sequence>
<dbReference type="GO" id="GO:0005524">
    <property type="term" value="F:ATP binding"/>
    <property type="evidence" value="ECO:0007669"/>
    <property type="project" value="InterPro"/>
</dbReference>
<dbReference type="GO" id="GO:0008233">
    <property type="term" value="F:peptidase activity"/>
    <property type="evidence" value="ECO:0007669"/>
    <property type="project" value="InterPro"/>
</dbReference>
<feature type="chain" id="PRO_5031000239" evidence="1">
    <location>
        <begin position="23"/>
        <end position="229"/>
    </location>
</feature>
<name>A0A7Y6TW63_9BURK</name>
<dbReference type="Pfam" id="PF03412">
    <property type="entry name" value="Peptidase_C39"/>
    <property type="match status" value="1"/>
</dbReference>
<evidence type="ECO:0000313" key="4">
    <source>
        <dbReference type="Proteomes" id="UP000529637"/>
    </source>
</evidence>
<dbReference type="InterPro" id="IPR005074">
    <property type="entry name" value="Peptidase_C39"/>
</dbReference>
<comment type="caution">
    <text evidence="3">The sequence shown here is derived from an EMBL/GenBank/DDBJ whole genome shotgun (WGS) entry which is preliminary data.</text>
</comment>
<evidence type="ECO:0000256" key="1">
    <source>
        <dbReference type="SAM" id="SignalP"/>
    </source>
</evidence>